<dbReference type="AlphaFoldDB" id="A0AAW2LTX7"/>
<dbReference type="EMBL" id="JACGWM010000016">
    <property type="protein sequence ID" value="KAL0322282.1"/>
    <property type="molecule type" value="Genomic_DNA"/>
</dbReference>
<gene>
    <name evidence="2" type="ORF">Scaly_2524600</name>
</gene>
<feature type="compositionally biased region" description="Basic residues" evidence="1">
    <location>
        <begin position="188"/>
        <end position="200"/>
    </location>
</feature>
<feature type="region of interest" description="Disordered" evidence="1">
    <location>
        <begin position="185"/>
        <end position="212"/>
    </location>
</feature>
<feature type="region of interest" description="Disordered" evidence="1">
    <location>
        <begin position="293"/>
        <end position="336"/>
    </location>
</feature>
<feature type="region of interest" description="Disordered" evidence="1">
    <location>
        <begin position="78"/>
        <end position="100"/>
    </location>
</feature>
<reference evidence="2" key="1">
    <citation type="submission" date="2020-06" db="EMBL/GenBank/DDBJ databases">
        <authorList>
            <person name="Li T."/>
            <person name="Hu X."/>
            <person name="Zhang T."/>
            <person name="Song X."/>
            <person name="Zhang H."/>
            <person name="Dai N."/>
            <person name="Sheng W."/>
            <person name="Hou X."/>
            <person name="Wei L."/>
        </authorList>
    </citation>
    <scope>NUCLEOTIDE SEQUENCE</scope>
    <source>
        <strain evidence="2">KEN8</strain>
        <tissue evidence="2">Leaf</tissue>
    </source>
</reference>
<proteinExistence type="predicted"/>
<organism evidence="2">
    <name type="scientific">Sesamum calycinum</name>
    <dbReference type="NCBI Taxonomy" id="2727403"/>
    <lineage>
        <taxon>Eukaryota</taxon>
        <taxon>Viridiplantae</taxon>
        <taxon>Streptophyta</taxon>
        <taxon>Embryophyta</taxon>
        <taxon>Tracheophyta</taxon>
        <taxon>Spermatophyta</taxon>
        <taxon>Magnoliopsida</taxon>
        <taxon>eudicotyledons</taxon>
        <taxon>Gunneridae</taxon>
        <taxon>Pentapetalae</taxon>
        <taxon>asterids</taxon>
        <taxon>lamiids</taxon>
        <taxon>Lamiales</taxon>
        <taxon>Pedaliaceae</taxon>
        <taxon>Sesamum</taxon>
    </lineage>
</organism>
<feature type="region of interest" description="Disordered" evidence="1">
    <location>
        <begin position="352"/>
        <end position="382"/>
    </location>
</feature>
<name>A0AAW2LTX7_9LAMI</name>
<evidence type="ECO:0000313" key="2">
    <source>
        <dbReference type="EMBL" id="KAL0322282.1"/>
    </source>
</evidence>
<protein>
    <submittedName>
        <fullName evidence="2">Uncharacterized protein</fullName>
    </submittedName>
</protein>
<feature type="compositionally biased region" description="Low complexity" evidence="1">
    <location>
        <begin position="320"/>
        <end position="330"/>
    </location>
</feature>
<accession>A0AAW2LTX7</accession>
<reference evidence="2" key="2">
    <citation type="journal article" date="2024" name="Plant">
        <title>Genomic evolution and insights into agronomic trait innovations of Sesamum species.</title>
        <authorList>
            <person name="Miao H."/>
            <person name="Wang L."/>
            <person name="Qu L."/>
            <person name="Liu H."/>
            <person name="Sun Y."/>
            <person name="Le M."/>
            <person name="Wang Q."/>
            <person name="Wei S."/>
            <person name="Zheng Y."/>
            <person name="Lin W."/>
            <person name="Duan Y."/>
            <person name="Cao H."/>
            <person name="Xiong S."/>
            <person name="Wang X."/>
            <person name="Wei L."/>
            <person name="Li C."/>
            <person name="Ma Q."/>
            <person name="Ju M."/>
            <person name="Zhao R."/>
            <person name="Li G."/>
            <person name="Mu C."/>
            <person name="Tian Q."/>
            <person name="Mei H."/>
            <person name="Zhang T."/>
            <person name="Gao T."/>
            <person name="Zhang H."/>
        </authorList>
    </citation>
    <scope>NUCLEOTIDE SEQUENCE</scope>
    <source>
        <strain evidence="2">KEN8</strain>
    </source>
</reference>
<sequence length="467" mass="50416">MATTFGAAATAPSLTGNAHKSSTYLPLASRHFFLRANSNKVSFRLTPRPKLRLFSKGLQSGWKCSAMVKAQLNDVATDGSSKAEASTPAKSEVSPAESKDAPIALASKESISEFITQVASSKFGVSLSVHQPMADQSGKIVEILLEDGKPVSVDTAQEKEKKSVQLAAGGLCNKRQIGSLAKNTGHQPIHKTAHNKHKQPRISPSRQLQRDARSPWGYYPLQQHRHHQQHIQDKSLQRVEPRVTAEARVSDDAQVEPEEGHEAGVGYGVVEREERRARRVARTGYLVKRNRPYWRQLNKGRKNSKLRTSRTGPRWRSSKETTSSSSASSPPSSPLIALQSLGVSKKDKENCLKTTPTKNQAGGNVDTNTLDGKPEKELLGGHPRQISDLGERDGAGDVALVSDMGLELGLAGGRIDQMEVEATSVGVDGEGGDALGEKANRESVGFEDVVEGGGGEVMVSGDRGMRR</sequence>
<feature type="compositionally biased region" description="Basic residues" evidence="1">
    <location>
        <begin position="293"/>
        <end position="308"/>
    </location>
</feature>
<evidence type="ECO:0000256" key="1">
    <source>
        <dbReference type="SAM" id="MobiDB-lite"/>
    </source>
</evidence>
<feature type="region of interest" description="Disordered" evidence="1">
    <location>
        <begin position="245"/>
        <end position="267"/>
    </location>
</feature>
<comment type="caution">
    <text evidence="2">The sequence shown here is derived from an EMBL/GenBank/DDBJ whole genome shotgun (WGS) entry which is preliminary data.</text>
</comment>
<feature type="compositionally biased region" description="Polar residues" evidence="1">
    <location>
        <begin position="352"/>
        <end position="370"/>
    </location>
</feature>